<sequence>MSSTGVNTNQIESAWKHIRRTFRTHIKVSKHNIHLYAKEATYKFNKIPSFETIILC</sequence>
<name>A0ABM8JKX9_9MOLU</name>
<accession>A0ABM8JKX9</accession>
<gene>
    <name evidence="1" type="ORF">SAP269_05030</name>
</gene>
<dbReference type="EMBL" id="AP028955">
    <property type="protein sequence ID" value="BET37914.1"/>
    <property type="molecule type" value="Genomic_DNA"/>
</dbReference>
<protein>
    <recommendedName>
        <fullName evidence="3">Transposase</fullName>
    </recommendedName>
</protein>
<dbReference type="RefSeq" id="WP_353306674.1">
    <property type="nucleotide sequence ID" value="NZ_AP028955.1"/>
</dbReference>
<evidence type="ECO:0000313" key="2">
    <source>
        <dbReference type="Proteomes" id="UP001473424"/>
    </source>
</evidence>
<keyword evidence="2" id="KW-1185">Reference proteome</keyword>
<proteinExistence type="predicted"/>
<reference evidence="2" key="1">
    <citation type="journal article" date="2024" name="FEMS Microbiol. Lett.">
        <title>Genomic insights into Spiroplasma endosymbionts that induce male-killing and protective phenotypes in the pea aphid.</title>
        <authorList>
            <person name="Arai H."/>
            <person name="Legeai F."/>
            <person name="Kageyama D."/>
            <person name="Sugio A."/>
            <person name="Simon J.C."/>
        </authorList>
    </citation>
    <scope>NUCLEOTIDE SEQUENCE [LARGE SCALE GENOMIC DNA]</scope>
    <source>
        <strain evidence="2">sAp269</strain>
    </source>
</reference>
<organism evidence="1 2">
    <name type="scientific">Spiroplasma ixodetis</name>
    <dbReference type="NCBI Taxonomy" id="2141"/>
    <lineage>
        <taxon>Bacteria</taxon>
        <taxon>Bacillati</taxon>
        <taxon>Mycoplasmatota</taxon>
        <taxon>Mollicutes</taxon>
        <taxon>Entomoplasmatales</taxon>
        <taxon>Spiroplasmataceae</taxon>
        <taxon>Spiroplasma</taxon>
    </lineage>
</organism>
<evidence type="ECO:0008006" key="3">
    <source>
        <dbReference type="Google" id="ProtNLM"/>
    </source>
</evidence>
<dbReference type="Proteomes" id="UP001473424">
    <property type="component" value="Chromosome"/>
</dbReference>
<evidence type="ECO:0000313" key="1">
    <source>
        <dbReference type="EMBL" id="BET37914.1"/>
    </source>
</evidence>